<evidence type="ECO:0000256" key="4">
    <source>
        <dbReference type="SAM" id="SignalP"/>
    </source>
</evidence>
<evidence type="ECO:0000313" key="5">
    <source>
        <dbReference type="EMBL" id="KAK7959932.1"/>
    </source>
</evidence>
<gene>
    <name evidence="5" type="ORF">PG986_004786</name>
</gene>
<dbReference type="SUPFAM" id="SSF100920">
    <property type="entry name" value="Heat shock protein 70kD (HSP70), peptide-binding domain"/>
    <property type="match status" value="1"/>
</dbReference>
<evidence type="ECO:0000313" key="6">
    <source>
        <dbReference type="Proteomes" id="UP001391051"/>
    </source>
</evidence>
<accession>A0ABR1QNK9</accession>
<dbReference type="InterPro" id="IPR013126">
    <property type="entry name" value="Hsp_70_fam"/>
</dbReference>
<dbReference type="Gene3D" id="3.90.640.10">
    <property type="entry name" value="Actin, Chain A, domain 4"/>
    <property type="match status" value="1"/>
</dbReference>
<evidence type="ECO:0000256" key="3">
    <source>
        <dbReference type="RuleBase" id="RU003322"/>
    </source>
</evidence>
<proteinExistence type="inferred from homology"/>
<organism evidence="5 6">
    <name type="scientific">Apiospora aurea</name>
    <dbReference type="NCBI Taxonomy" id="335848"/>
    <lineage>
        <taxon>Eukaryota</taxon>
        <taxon>Fungi</taxon>
        <taxon>Dikarya</taxon>
        <taxon>Ascomycota</taxon>
        <taxon>Pezizomycotina</taxon>
        <taxon>Sordariomycetes</taxon>
        <taxon>Xylariomycetidae</taxon>
        <taxon>Amphisphaeriales</taxon>
        <taxon>Apiosporaceae</taxon>
        <taxon>Apiospora</taxon>
    </lineage>
</organism>
<protein>
    <submittedName>
        <fullName evidence="5">Hsp70-like protein</fullName>
    </submittedName>
</protein>
<feature type="signal peptide" evidence="4">
    <location>
        <begin position="1"/>
        <end position="30"/>
    </location>
</feature>
<dbReference type="PRINTS" id="PR00301">
    <property type="entry name" value="HEATSHOCK70"/>
</dbReference>
<feature type="chain" id="PRO_5046733679" evidence="4">
    <location>
        <begin position="31"/>
        <end position="600"/>
    </location>
</feature>
<dbReference type="PANTHER" id="PTHR19375">
    <property type="entry name" value="HEAT SHOCK PROTEIN 70KDA"/>
    <property type="match status" value="1"/>
</dbReference>
<dbReference type="Pfam" id="PF00012">
    <property type="entry name" value="HSP70"/>
    <property type="match status" value="1"/>
</dbReference>
<comment type="caution">
    <text evidence="5">The sequence shown here is derived from an EMBL/GenBank/DDBJ whole genome shotgun (WGS) entry which is preliminary data.</text>
</comment>
<dbReference type="SUPFAM" id="SSF53067">
    <property type="entry name" value="Actin-like ATPase domain"/>
    <property type="match status" value="2"/>
</dbReference>
<evidence type="ECO:0000256" key="1">
    <source>
        <dbReference type="ARBA" id="ARBA00022741"/>
    </source>
</evidence>
<dbReference type="Gene3D" id="2.60.34.10">
    <property type="entry name" value="Substrate Binding Domain Of DNAk, Chain A, domain 1"/>
    <property type="match status" value="1"/>
</dbReference>
<dbReference type="Proteomes" id="UP001391051">
    <property type="component" value="Unassembled WGS sequence"/>
</dbReference>
<sequence>MLQITPLRLRAFIIALIAGACLLFSPLASAEVDDPNGYGNIIGIKLGGTYASVGVMQKGNTEVLANAQGHTTTHCYVAYTDDGPRIVDAAYAAASPSNTVFNSRLFLGRNFNDSQVQTGLSRFPYKVIDQAGKPVFEVELPSGNVQQVTPDEVTAVIIREMRNIAESYLHQDVTHAIITVPAYFDDKQRQAVKDAGAIAKLNVLGILNEPTAACIAYGLERIGETELTIVVYDIGARTTDTTLLTVEDGIYEILAHDTLHVGGNDFNRRIIDYLTTNFNTKASVDITHDHKAMNRLTYAVEGAKRALSKTMTTHIEIPDFFQGKNLSETLTRAKFEELNLDLFHQILEPTSRVLSNAGAQREDVTHAVPVGGSSYIPYIQRAIGDFFGTKPARGIKPEEAIALGAAIEAGVLSGEEGTSNCPPVVDYNSLSLGIETAGGLAVKVLTRDTSVPTRKTRGFTTALDNQSTFKLKVVVGERPMAKDNYFAGLFEFPIPPAPPRRATNQHRTGLLDVAADDEASGTRLFSTSIRPNVDFTADSKIADLHIDVVRRYENQDMAAYERVKAELGLEDLGGVLAVSGQGPVIKTDVGDSGPGAISQP</sequence>
<reference evidence="5 6" key="1">
    <citation type="submission" date="2023-01" db="EMBL/GenBank/DDBJ databases">
        <title>Analysis of 21 Apiospora genomes using comparative genomics revels a genus with tremendous synthesis potential of carbohydrate active enzymes and secondary metabolites.</title>
        <authorList>
            <person name="Sorensen T."/>
        </authorList>
    </citation>
    <scope>NUCLEOTIDE SEQUENCE [LARGE SCALE GENOMIC DNA]</scope>
    <source>
        <strain evidence="5 6">CBS 24483</strain>
    </source>
</reference>
<evidence type="ECO:0000256" key="2">
    <source>
        <dbReference type="ARBA" id="ARBA00022840"/>
    </source>
</evidence>
<keyword evidence="6" id="KW-1185">Reference proteome</keyword>
<dbReference type="InterPro" id="IPR029047">
    <property type="entry name" value="HSP70_peptide-bd_sf"/>
</dbReference>
<keyword evidence="4" id="KW-0732">Signal</keyword>
<dbReference type="InterPro" id="IPR043129">
    <property type="entry name" value="ATPase_NBD"/>
</dbReference>
<dbReference type="Gene3D" id="3.30.420.40">
    <property type="match status" value="2"/>
</dbReference>
<keyword evidence="1 3" id="KW-0547">Nucleotide-binding</keyword>
<dbReference type="GeneID" id="92074070"/>
<keyword evidence="2 3" id="KW-0067">ATP-binding</keyword>
<dbReference type="EMBL" id="JAQQWE010000003">
    <property type="protein sequence ID" value="KAK7959932.1"/>
    <property type="molecule type" value="Genomic_DNA"/>
</dbReference>
<name>A0ABR1QNK9_9PEZI</name>
<dbReference type="RefSeq" id="XP_066703635.1">
    <property type="nucleotide sequence ID" value="XM_066841008.1"/>
</dbReference>
<comment type="similarity">
    <text evidence="3">Belongs to the heat shock protein 70 family.</text>
</comment>